<dbReference type="EMBL" id="JBHUMJ010000002">
    <property type="protein sequence ID" value="MFD2700442.1"/>
    <property type="molecule type" value="Genomic_DNA"/>
</dbReference>
<sequence>MDKNKIVFAVIGAGWRAEFFMRVAAMLPDLFEVSRVLVRNGAKADLFQKKWGIKTVTTLDQFLENRDYSYAIISVPWDANPNYIAELSKQGIPVLAETPPAPDMDGLLKLHQELPANAKVEVAEQYLYQPMHAARIRLARSGILGEVSHVQVSAAHGYHGISLIRELLGAGYEKASITGHQFTSPIVKGPGRQGLPENEEIVQSIQELAVFQFGEKTAVFDFSNVQYFSWIRGNRILVRGERGEIVNDEVSYLKDFRTPVTSRLRRIDTGHGGNLEGYAHRGIQFESEMIYENRFESGRLSDDEIAVATSMYKMGLYALDLGPSFYNFAKAAQDHYLSMMMKRSIKEGQEVITEIMPWSSR</sequence>
<feature type="domain" description="Gfo/Idh/MocA-like oxidoreductase N-terminal" evidence="1">
    <location>
        <begin position="8"/>
        <end position="114"/>
    </location>
</feature>
<keyword evidence="3" id="KW-1185">Reference proteome</keyword>
<comment type="caution">
    <text evidence="2">The sequence shown here is derived from an EMBL/GenBank/DDBJ whole genome shotgun (WGS) entry which is preliminary data.</text>
</comment>
<evidence type="ECO:0000313" key="3">
    <source>
        <dbReference type="Proteomes" id="UP001597540"/>
    </source>
</evidence>
<dbReference type="PANTHER" id="PTHR43377:SF12">
    <property type="entry name" value="BINDING ROSSMANN FOLD OXIDOREDUCTASE, PUTATIVE (AFU_ORTHOLOGUE AFUA_3G11840)-RELATED"/>
    <property type="match status" value="1"/>
</dbReference>
<organism evidence="2 3">
    <name type="scientific">Paenibacillus shunpengii</name>
    <dbReference type="NCBI Taxonomy" id="2054424"/>
    <lineage>
        <taxon>Bacteria</taxon>
        <taxon>Bacillati</taxon>
        <taxon>Bacillota</taxon>
        <taxon>Bacilli</taxon>
        <taxon>Bacillales</taxon>
        <taxon>Paenibacillaceae</taxon>
        <taxon>Paenibacillus</taxon>
    </lineage>
</organism>
<dbReference type="InterPro" id="IPR000683">
    <property type="entry name" value="Gfo/Idh/MocA-like_OxRdtase_N"/>
</dbReference>
<evidence type="ECO:0000259" key="1">
    <source>
        <dbReference type="Pfam" id="PF01408"/>
    </source>
</evidence>
<dbReference type="PANTHER" id="PTHR43377">
    <property type="entry name" value="BILIVERDIN REDUCTASE A"/>
    <property type="match status" value="1"/>
</dbReference>
<dbReference type="Pfam" id="PF01408">
    <property type="entry name" value="GFO_IDH_MocA"/>
    <property type="match status" value="1"/>
</dbReference>
<dbReference type="SUPFAM" id="SSF51735">
    <property type="entry name" value="NAD(P)-binding Rossmann-fold domains"/>
    <property type="match status" value="1"/>
</dbReference>
<accession>A0ABW5SMZ8</accession>
<dbReference type="InterPro" id="IPR036291">
    <property type="entry name" value="NAD(P)-bd_dom_sf"/>
</dbReference>
<evidence type="ECO:0000313" key="2">
    <source>
        <dbReference type="EMBL" id="MFD2700442.1"/>
    </source>
</evidence>
<dbReference type="InterPro" id="IPR051450">
    <property type="entry name" value="Gfo/Idh/MocA_Oxidoreductases"/>
</dbReference>
<reference evidence="3" key="1">
    <citation type="journal article" date="2019" name="Int. J. Syst. Evol. Microbiol.">
        <title>The Global Catalogue of Microorganisms (GCM) 10K type strain sequencing project: providing services to taxonomists for standard genome sequencing and annotation.</title>
        <authorList>
            <consortium name="The Broad Institute Genomics Platform"/>
            <consortium name="The Broad Institute Genome Sequencing Center for Infectious Disease"/>
            <person name="Wu L."/>
            <person name="Ma J."/>
        </authorList>
    </citation>
    <scope>NUCLEOTIDE SEQUENCE [LARGE SCALE GENOMIC DNA]</scope>
    <source>
        <strain evidence="3">KCTC 33849</strain>
    </source>
</reference>
<protein>
    <submittedName>
        <fullName evidence="2">Gfo/Idh/MocA family protein</fullName>
    </submittedName>
</protein>
<dbReference type="Proteomes" id="UP001597540">
    <property type="component" value="Unassembled WGS sequence"/>
</dbReference>
<dbReference type="RefSeq" id="WP_379261339.1">
    <property type="nucleotide sequence ID" value="NZ_JBHUMJ010000002.1"/>
</dbReference>
<dbReference type="Gene3D" id="3.40.50.720">
    <property type="entry name" value="NAD(P)-binding Rossmann-like Domain"/>
    <property type="match status" value="1"/>
</dbReference>
<gene>
    <name evidence="2" type="ORF">ACFSVM_08155</name>
</gene>
<name>A0ABW5SMZ8_9BACL</name>
<proteinExistence type="predicted"/>